<proteinExistence type="predicted"/>
<accession>A0A146GBX0</accession>
<reference evidence="3" key="1">
    <citation type="journal article" date="2017" name="Genome Announc.">
        <title>Draft Genome Sequence of Terrimicrobium sacchariphilum NM-5T, a Facultative Anaerobic Soil Bacterium of the Class Spartobacteria.</title>
        <authorList>
            <person name="Qiu Y.L."/>
            <person name="Tourlousse D.M."/>
            <person name="Matsuura N."/>
            <person name="Ohashi A."/>
            <person name="Sekiguchi Y."/>
        </authorList>
    </citation>
    <scope>NUCLEOTIDE SEQUENCE [LARGE SCALE GENOMIC DNA]</scope>
    <source>
        <strain evidence="3">NM-5</strain>
    </source>
</reference>
<protein>
    <recommendedName>
        <fullName evidence="4">Prepilin-type N-terminal cleavage/methylation domain-containing protein</fullName>
    </recommendedName>
</protein>
<dbReference type="Proteomes" id="UP000076023">
    <property type="component" value="Unassembled WGS sequence"/>
</dbReference>
<keyword evidence="1" id="KW-0812">Transmembrane</keyword>
<feature type="transmembrane region" description="Helical" evidence="1">
    <location>
        <begin position="20"/>
        <end position="44"/>
    </location>
</feature>
<evidence type="ECO:0000313" key="3">
    <source>
        <dbReference type="Proteomes" id="UP000076023"/>
    </source>
</evidence>
<keyword evidence="1" id="KW-1133">Transmembrane helix</keyword>
<evidence type="ECO:0000256" key="1">
    <source>
        <dbReference type="SAM" id="Phobius"/>
    </source>
</evidence>
<name>A0A146GBX0_TERSA</name>
<dbReference type="InterPro" id="IPR045584">
    <property type="entry name" value="Pilin-like"/>
</dbReference>
<comment type="caution">
    <text evidence="2">The sequence shown here is derived from an EMBL/GenBank/DDBJ whole genome shotgun (WGS) entry which is preliminary data.</text>
</comment>
<dbReference type="RefSeq" id="WP_075080315.1">
    <property type="nucleotide sequence ID" value="NZ_BDCO01000002.1"/>
</dbReference>
<dbReference type="STRING" id="690879.TSACC_23135"/>
<dbReference type="EMBL" id="BDCO01000002">
    <property type="protein sequence ID" value="GAT34703.1"/>
    <property type="molecule type" value="Genomic_DNA"/>
</dbReference>
<dbReference type="InParanoid" id="A0A146GBX0"/>
<sequence>MTKLSSTPVECSLAKGSSAAFSLVELLVVMAIMITIMGIAAPAFTGINRAANVSSAAYEVASIIENARSYAMSRNTYVWVGFFEENVTATTPGSAGKGRIVVGVVASKDGTMIYDLASPGQLPADRVAPLSRAVKIENMQLKTFPEGTGGGADFDSRPPANDGGAWVESGAVSQTPFSMGGYVFQKAIEFNPRGEARINNAGSALRPVVEIGLQPARGAVVDPQESNLTAIQVSGVAGNVKIYRR</sequence>
<organism evidence="2 3">
    <name type="scientific">Terrimicrobium sacchariphilum</name>
    <dbReference type="NCBI Taxonomy" id="690879"/>
    <lineage>
        <taxon>Bacteria</taxon>
        <taxon>Pseudomonadati</taxon>
        <taxon>Verrucomicrobiota</taxon>
        <taxon>Terrimicrobiia</taxon>
        <taxon>Terrimicrobiales</taxon>
        <taxon>Terrimicrobiaceae</taxon>
        <taxon>Terrimicrobium</taxon>
    </lineage>
</organism>
<dbReference type="SUPFAM" id="SSF54523">
    <property type="entry name" value="Pili subunits"/>
    <property type="match status" value="1"/>
</dbReference>
<keyword evidence="3" id="KW-1185">Reference proteome</keyword>
<dbReference type="AlphaFoldDB" id="A0A146GBX0"/>
<gene>
    <name evidence="2" type="ORF">TSACC_23135</name>
</gene>
<dbReference type="Gene3D" id="3.30.700.10">
    <property type="entry name" value="Glycoprotein, Type 4 Pilin"/>
    <property type="match status" value="1"/>
</dbReference>
<evidence type="ECO:0000313" key="2">
    <source>
        <dbReference type="EMBL" id="GAT34703.1"/>
    </source>
</evidence>
<evidence type="ECO:0008006" key="4">
    <source>
        <dbReference type="Google" id="ProtNLM"/>
    </source>
</evidence>
<keyword evidence="1" id="KW-0472">Membrane</keyword>
<dbReference type="OrthoDB" id="186949at2"/>